<evidence type="ECO:0000256" key="6">
    <source>
        <dbReference type="ARBA" id="ARBA00022989"/>
    </source>
</evidence>
<dbReference type="InterPro" id="IPR026392">
    <property type="entry name" value="Exo/Archaeosortase_dom"/>
</dbReference>
<evidence type="ECO:0000256" key="3">
    <source>
        <dbReference type="ARBA" id="ARBA00022670"/>
    </source>
</evidence>
<name>A0A1M5B3X8_9FLAO</name>
<proteinExistence type="predicted"/>
<dbReference type="EMBL" id="FQVQ01000007">
    <property type="protein sequence ID" value="SHF37140.1"/>
    <property type="molecule type" value="Genomic_DNA"/>
</dbReference>
<evidence type="ECO:0000256" key="8">
    <source>
        <dbReference type="SAM" id="Phobius"/>
    </source>
</evidence>
<keyword evidence="2" id="KW-1003">Cell membrane</keyword>
<reference evidence="9 10" key="1">
    <citation type="submission" date="2016-11" db="EMBL/GenBank/DDBJ databases">
        <authorList>
            <person name="Jaros S."/>
            <person name="Januszkiewicz K."/>
            <person name="Wedrychowicz H."/>
        </authorList>
    </citation>
    <scope>NUCLEOTIDE SEQUENCE [LARGE SCALE GENOMIC DNA]</scope>
    <source>
        <strain evidence="9 10">DSM 25660</strain>
    </source>
</reference>
<evidence type="ECO:0000256" key="4">
    <source>
        <dbReference type="ARBA" id="ARBA00022692"/>
    </source>
</evidence>
<dbReference type="InterPro" id="IPR019127">
    <property type="entry name" value="Exosortase"/>
</dbReference>
<dbReference type="Proteomes" id="UP000184147">
    <property type="component" value="Unassembled WGS sequence"/>
</dbReference>
<dbReference type="GO" id="GO:0008233">
    <property type="term" value="F:peptidase activity"/>
    <property type="evidence" value="ECO:0007669"/>
    <property type="project" value="UniProtKB-KW"/>
</dbReference>
<evidence type="ECO:0000313" key="10">
    <source>
        <dbReference type="Proteomes" id="UP000184147"/>
    </source>
</evidence>
<keyword evidence="6 8" id="KW-1133">Transmembrane helix</keyword>
<evidence type="ECO:0000256" key="2">
    <source>
        <dbReference type="ARBA" id="ARBA00022475"/>
    </source>
</evidence>
<dbReference type="OrthoDB" id="678161at2"/>
<dbReference type="GO" id="GO:0005886">
    <property type="term" value="C:plasma membrane"/>
    <property type="evidence" value="ECO:0007669"/>
    <property type="project" value="UniProtKB-SubCell"/>
</dbReference>
<dbReference type="InterPro" id="IPR026323">
    <property type="entry name" value="Exosortase-related_prot_XrtF"/>
</dbReference>
<dbReference type="NCBIfam" id="TIGR04128">
    <property type="entry name" value="exoso_Fjoh_1448"/>
    <property type="match status" value="1"/>
</dbReference>
<feature type="transmembrane region" description="Helical" evidence="8">
    <location>
        <begin position="84"/>
        <end position="108"/>
    </location>
</feature>
<keyword evidence="10" id="KW-1185">Reference proteome</keyword>
<feature type="transmembrane region" description="Helical" evidence="8">
    <location>
        <begin position="115"/>
        <end position="144"/>
    </location>
</feature>
<dbReference type="NCBIfam" id="TIGR04178">
    <property type="entry name" value="exo_archaeo"/>
    <property type="match status" value="1"/>
</dbReference>
<keyword evidence="4 8" id="KW-0812">Transmembrane</keyword>
<gene>
    <name evidence="9" type="ORF">SAMN05444377_107114</name>
</gene>
<sequence>MNANRQAYRPFLFFLLRFGAAYLLLVFLYATYLGQFDVKQKEVDSFTYEVAQQSKFVLHFFDDSASIAPNPKEAGVKLFYRQRWIARIIEGCNAVSVMILFVSFVIAFRGKMKSMFWFIPLGIVIIHCANILRIALLAVALYHFPQAEHVLHGVLFPLAIYGIVFLLWMVWVNRFSIYAQRDEVK</sequence>
<protein>
    <submittedName>
        <fullName evidence="9">Exosortase family protein XrtF</fullName>
    </submittedName>
</protein>
<keyword evidence="3" id="KW-0645">Protease</keyword>
<accession>A0A1M5B3X8</accession>
<organism evidence="9 10">
    <name type="scientific">Flavobacterium fontis</name>
    <dbReference type="NCBI Taxonomy" id="1124188"/>
    <lineage>
        <taxon>Bacteria</taxon>
        <taxon>Pseudomonadati</taxon>
        <taxon>Bacteroidota</taxon>
        <taxon>Flavobacteriia</taxon>
        <taxon>Flavobacteriales</taxon>
        <taxon>Flavobacteriaceae</taxon>
        <taxon>Flavobacterium</taxon>
    </lineage>
</organism>
<dbReference type="RefSeq" id="WP_073363118.1">
    <property type="nucleotide sequence ID" value="NZ_FQVQ01000007.1"/>
</dbReference>
<evidence type="ECO:0000313" key="9">
    <source>
        <dbReference type="EMBL" id="SHF37140.1"/>
    </source>
</evidence>
<dbReference type="STRING" id="1124188.SAMN05444377_107114"/>
<dbReference type="GO" id="GO:0006508">
    <property type="term" value="P:proteolysis"/>
    <property type="evidence" value="ECO:0007669"/>
    <property type="project" value="UniProtKB-KW"/>
</dbReference>
<keyword evidence="7 8" id="KW-0472">Membrane</keyword>
<comment type="subcellular location">
    <subcellularLocation>
        <location evidence="1">Cell membrane</location>
        <topology evidence="1">Multi-pass membrane protein</topology>
    </subcellularLocation>
</comment>
<feature type="transmembrane region" description="Helical" evidence="8">
    <location>
        <begin position="12"/>
        <end position="32"/>
    </location>
</feature>
<evidence type="ECO:0000256" key="7">
    <source>
        <dbReference type="ARBA" id="ARBA00023136"/>
    </source>
</evidence>
<keyword evidence="5" id="KW-0378">Hydrolase</keyword>
<feature type="transmembrane region" description="Helical" evidence="8">
    <location>
        <begin position="150"/>
        <end position="171"/>
    </location>
</feature>
<dbReference type="AlphaFoldDB" id="A0A1M5B3X8"/>
<evidence type="ECO:0000256" key="5">
    <source>
        <dbReference type="ARBA" id="ARBA00022801"/>
    </source>
</evidence>
<dbReference type="Pfam" id="PF09721">
    <property type="entry name" value="Exosortase_EpsH"/>
    <property type="match status" value="1"/>
</dbReference>
<evidence type="ECO:0000256" key="1">
    <source>
        <dbReference type="ARBA" id="ARBA00004651"/>
    </source>
</evidence>